<sequence>MRTEDLIRTIALDADAPRKRLLPAVAAAVALAAVFAGFATWTLLGARPPVDPAFAAIRYPLKFVITGSFVASAGLLVMRLARPGARLGAARIALIGAVVVFAITVVVELAVTPSALWWSRTVGRNALLCLACVPIISAVPLAVILIALRRGAPNSPGALGAAAGLLAGAVGATFYAMHCPDDSPLFLAVWYSLAVALMTVIGSAAGARMLRW</sequence>
<reference evidence="2" key="1">
    <citation type="submission" date="2021-08" db="EMBL/GenBank/DDBJ databases">
        <authorList>
            <person name="Zhang H."/>
            <person name="Xu M."/>
            <person name="Yu Z."/>
            <person name="Yang L."/>
            <person name="Cai Y."/>
        </authorList>
    </citation>
    <scope>NUCLEOTIDE SEQUENCE</scope>
    <source>
        <strain evidence="2">CHL1</strain>
    </source>
</reference>
<dbReference type="InterPro" id="IPR009495">
    <property type="entry name" value="NrsF"/>
</dbReference>
<feature type="transmembrane region" description="Helical" evidence="1">
    <location>
        <begin position="21"/>
        <end position="43"/>
    </location>
</feature>
<dbReference type="RefSeq" id="WP_261405491.1">
    <property type="nucleotide sequence ID" value="NZ_CP081869.1"/>
</dbReference>
<protein>
    <submittedName>
        <fullName evidence="2">NrsF family protein</fullName>
    </submittedName>
</protein>
<keyword evidence="3" id="KW-1185">Reference proteome</keyword>
<evidence type="ECO:0000256" key="1">
    <source>
        <dbReference type="SAM" id="Phobius"/>
    </source>
</evidence>
<evidence type="ECO:0000313" key="3">
    <source>
        <dbReference type="Proteomes" id="UP000825701"/>
    </source>
</evidence>
<accession>A0A9E6UQ28</accession>
<gene>
    <name evidence="2" type="ORF">K6K41_13035</name>
</gene>
<dbReference type="EMBL" id="CP081869">
    <property type="protein sequence ID" value="QZO02104.1"/>
    <property type="molecule type" value="Genomic_DNA"/>
</dbReference>
<feature type="transmembrane region" description="Helical" evidence="1">
    <location>
        <begin position="93"/>
        <end position="119"/>
    </location>
</feature>
<feature type="transmembrane region" description="Helical" evidence="1">
    <location>
        <begin position="189"/>
        <end position="210"/>
    </location>
</feature>
<evidence type="ECO:0000313" key="2">
    <source>
        <dbReference type="EMBL" id="QZO02104.1"/>
    </source>
</evidence>
<dbReference type="AlphaFoldDB" id="A0A9E6UQ28"/>
<proteinExistence type="predicted"/>
<keyword evidence="1" id="KW-0812">Transmembrane</keyword>
<feature type="transmembrane region" description="Helical" evidence="1">
    <location>
        <begin position="63"/>
        <end position="81"/>
    </location>
</feature>
<dbReference type="KEGG" id="cmet:K6K41_13035"/>
<name>A0A9E6UQ28_9HYPH</name>
<organism evidence="2 3">
    <name type="scientific">Chenggangzhangella methanolivorans</name>
    <dbReference type="NCBI Taxonomy" id="1437009"/>
    <lineage>
        <taxon>Bacteria</taxon>
        <taxon>Pseudomonadati</taxon>
        <taxon>Pseudomonadota</taxon>
        <taxon>Alphaproteobacteria</taxon>
        <taxon>Hyphomicrobiales</taxon>
        <taxon>Methylopilaceae</taxon>
        <taxon>Chenggangzhangella</taxon>
    </lineage>
</organism>
<dbReference type="Pfam" id="PF06532">
    <property type="entry name" value="NrsF"/>
    <property type="match status" value="1"/>
</dbReference>
<keyword evidence="1" id="KW-0472">Membrane</keyword>
<dbReference type="Proteomes" id="UP000825701">
    <property type="component" value="Chromosome"/>
</dbReference>
<feature type="transmembrane region" description="Helical" evidence="1">
    <location>
        <begin position="125"/>
        <end position="146"/>
    </location>
</feature>
<feature type="transmembrane region" description="Helical" evidence="1">
    <location>
        <begin position="158"/>
        <end position="177"/>
    </location>
</feature>
<keyword evidence="1" id="KW-1133">Transmembrane helix</keyword>